<dbReference type="HAMAP" id="MF_00454">
    <property type="entry name" value="FluC"/>
    <property type="match status" value="1"/>
</dbReference>
<comment type="subcellular location">
    <subcellularLocation>
        <location evidence="1 13">Cell membrane</location>
        <topology evidence="1 13">Multi-pass membrane protein</topology>
    </subcellularLocation>
</comment>
<organism evidence="14 15">
    <name type="scientific">Terrabacter terrae</name>
    <dbReference type="NCBI Taxonomy" id="318434"/>
    <lineage>
        <taxon>Bacteria</taxon>
        <taxon>Bacillati</taxon>
        <taxon>Actinomycetota</taxon>
        <taxon>Actinomycetes</taxon>
        <taxon>Micrococcales</taxon>
        <taxon>Intrasporangiaceae</taxon>
        <taxon>Terrabacter</taxon>
    </lineage>
</organism>
<evidence type="ECO:0000313" key="14">
    <source>
        <dbReference type="EMBL" id="GAA2021167.1"/>
    </source>
</evidence>
<keyword evidence="4 13" id="KW-0812">Transmembrane</keyword>
<keyword evidence="13" id="KW-0915">Sodium</keyword>
<sequence length="131" mass="13070">MMLLLALGGGLGAVMRFVVDAAVARRNRFRVPLGTMLVNVTGSLVLGVVTGLLTAGTAESTDATVRAVLGTGFCGGYTTFSTASVETVRLWLAEGRGTGVRYAAATLVGSLAAATVGLAVAHLALTTTGAA</sequence>
<gene>
    <name evidence="13 14" type="primary">crcB</name>
    <name evidence="13" type="synonym">fluC</name>
    <name evidence="14" type="ORF">GCM10009740_07080</name>
</gene>
<keyword evidence="9 13" id="KW-0407">Ion channel</keyword>
<evidence type="ECO:0000256" key="10">
    <source>
        <dbReference type="ARBA" id="ARBA00035120"/>
    </source>
</evidence>
<feature type="transmembrane region" description="Helical" evidence="13">
    <location>
        <begin position="37"/>
        <end position="56"/>
    </location>
</feature>
<dbReference type="NCBIfam" id="TIGR00494">
    <property type="entry name" value="crcB"/>
    <property type="match status" value="1"/>
</dbReference>
<accession>A0ABN2TTW0</accession>
<comment type="caution">
    <text evidence="14">The sequence shown here is derived from an EMBL/GenBank/DDBJ whole genome shotgun (WGS) entry which is preliminary data.</text>
</comment>
<dbReference type="InterPro" id="IPR003691">
    <property type="entry name" value="FluC"/>
</dbReference>
<evidence type="ECO:0000256" key="2">
    <source>
        <dbReference type="ARBA" id="ARBA00022448"/>
    </source>
</evidence>
<dbReference type="RefSeq" id="WP_343987604.1">
    <property type="nucleotide sequence ID" value="NZ_BAAANB010000001.1"/>
</dbReference>
<feature type="transmembrane region" description="Helical" evidence="13">
    <location>
        <begin position="63"/>
        <end position="80"/>
    </location>
</feature>
<evidence type="ECO:0000256" key="11">
    <source>
        <dbReference type="ARBA" id="ARBA00035585"/>
    </source>
</evidence>
<evidence type="ECO:0000256" key="8">
    <source>
        <dbReference type="ARBA" id="ARBA00023136"/>
    </source>
</evidence>
<evidence type="ECO:0000256" key="13">
    <source>
        <dbReference type="HAMAP-Rule" id="MF_00454"/>
    </source>
</evidence>
<evidence type="ECO:0000256" key="12">
    <source>
        <dbReference type="ARBA" id="ARBA00049940"/>
    </source>
</evidence>
<evidence type="ECO:0000256" key="3">
    <source>
        <dbReference type="ARBA" id="ARBA00022475"/>
    </source>
</evidence>
<feature type="transmembrane region" description="Helical" evidence="13">
    <location>
        <begin position="100"/>
        <end position="125"/>
    </location>
</feature>
<keyword evidence="15" id="KW-1185">Reference proteome</keyword>
<keyword evidence="2 13" id="KW-0813">Transport</keyword>
<proteinExistence type="inferred from homology"/>
<dbReference type="PANTHER" id="PTHR28259">
    <property type="entry name" value="FLUORIDE EXPORT PROTEIN 1-RELATED"/>
    <property type="match status" value="1"/>
</dbReference>
<keyword evidence="6 13" id="KW-1133">Transmembrane helix</keyword>
<evidence type="ECO:0000256" key="4">
    <source>
        <dbReference type="ARBA" id="ARBA00022692"/>
    </source>
</evidence>
<comment type="activity regulation">
    <text evidence="13">Na(+) is not transported, but it plays an essential structural role and its presence is essential for fluoride channel function.</text>
</comment>
<name>A0ABN2TTW0_9MICO</name>
<reference evidence="14 15" key="1">
    <citation type="journal article" date="2019" name="Int. J. Syst. Evol. Microbiol.">
        <title>The Global Catalogue of Microorganisms (GCM) 10K type strain sequencing project: providing services to taxonomists for standard genome sequencing and annotation.</title>
        <authorList>
            <consortium name="The Broad Institute Genomics Platform"/>
            <consortium name="The Broad Institute Genome Sequencing Center for Infectious Disease"/>
            <person name="Wu L."/>
            <person name="Ma J."/>
        </authorList>
    </citation>
    <scope>NUCLEOTIDE SEQUENCE [LARGE SCALE GENOMIC DNA]</scope>
    <source>
        <strain evidence="14 15">JCM 14283</strain>
    </source>
</reference>
<evidence type="ECO:0000256" key="1">
    <source>
        <dbReference type="ARBA" id="ARBA00004651"/>
    </source>
</evidence>
<dbReference type="PANTHER" id="PTHR28259:SF16">
    <property type="entry name" value="FLUORIDE-SPECIFIC ION CHANNEL FLUC 2"/>
    <property type="match status" value="1"/>
</dbReference>
<protein>
    <recommendedName>
        <fullName evidence="13">Fluoride-specific ion channel FluC</fullName>
    </recommendedName>
</protein>
<dbReference type="EMBL" id="BAAANB010000001">
    <property type="protein sequence ID" value="GAA2021167.1"/>
    <property type="molecule type" value="Genomic_DNA"/>
</dbReference>
<evidence type="ECO:0000313" key="15">
    <source>
        <dbReference type="Proteomes" id="UP001501285"/>
    </source>
</evidence>
<comment type="catalytic activity">
    <reaction evidence="11">
        <text>fluoride(in) = fluoride(out)</text>
        <dbReference type="Rhea" id="RHEA:76159"/>
        <dbReference type="ChEBI" id="CHEBI:17051"/>
    </reaction>
    <physiologicalReaction direction="left-to-right" evidence="11">
        <dbReference type="Rhea" id="RHEA:76160"/>
    </physiologicalReaction>
</comment>
<dbReference type="Pfam" id="PF02537">
    <property type="entry name" value="CRCB"/>
    <property type="match status" value="1"/>
</dbReference>
<keyword evidence="3 13" id="KW-1003">Cell membrane</keyword>
<feature type="binding site" evidence="13">
    <location>
        <position position="78"/>
    </location>
    <ligand>
        <name>Na(+)</name>
        <dbReference type="ChEBI" id="CHEBI:29101"/>
        <note>structural</note>
    </ligand>
</feature>
<keyword evidence="7 13" id="KW-0406">Ion transport</keyword>
<comment type="function">
    <text evidence="12 13">Fluoride-specific ion channel. Important for reducing fluoride concentration in the cell, thus reducing its toxicity.</text>
</comment>
<keyword evidence="8 13" id="KW-0472">Membrane</keyword>
<keyword evidence="5 13" id="KW-0479">Metal-binding</keyword>
<comment type="similarity">
    <text evidence="10 13">Belongs to the fluoride channel Fluc/FEX (TC 1.A.43) family.</text>
</comment>
<evidence type="ECO:0000256" key="6">
    <source>
        <dbReference type="ARBA" id="ARBA00022989"/>
    </source>
</evidence>
<dbReference type="Proteomes" id="UP001501285">
    <property type="component" value="Unassembled WGS sequence"/>
</dbReference>
<feature type="binding site" evidence="13">
    <location>
        <position position="75"/>
    </location>
    <ligand>
        <name>Na(+)</name>
        <dbReference type="ChEBI" id="CHEBI:29101"/>
        <note>structural</note>
    </ligand>
</feature>
<evidence type="ECO:0000256" key="7">
    <source>
        <dbReference type="ARBA" id="ARBA00023065"/>
    </source>
</evidence>
<evidence type="ECO:0000256" key="9">
    <source>
        <dbReference type="ARBA" id="ARBA00023303"/>
    </source>
</evidence>
<evidence type="ECO:0000256" key="5">
    <source>
        <dbReference type="ARBA" id="ARBA00022723"/>
    </source>
</evidence>